<keyword evidence="2" id="KW-0813">Transport</keyword>
<dbReference type="SUPFAM" id="SSF53850">
    <property type="entry name" value="Periplasmic binding protein-like II"/>
    <property type="match status" value="1"/>
</dbReference>
<evidence type="ECO:0000256" key="1">
    <source>
        <dbReference type="ARBA" id="ARBA00010333"/>
    </source>
</evidence>
<dbReference type="GO" id="GO:0006865">
    <property type="term" value="P:amino acid transport"/>
    <property type="evidence" value="ECO:0007669"/>
    <property type="project" value="TreeGrafter"/>
</dbReference>
<dbReference type="Gene3D" id="3.40.190.10">
    <property type="entry name" value="Periplasmic binding protein-like II"/>
    <property type="match status" value="2"/>
</dbReference>
<name>A0A512NCA7_9HYPH</name>
<dbReference type="PANTHER" id="PTHR30085:SF7">
    <property type="entry name" value="AMINO-ACID ABC TRANSPORTER-BINDING PROTEIN YHDW-RELATED"/>
    <property type="match status" value="1"/>
</dbReference>
<dbReference type="Proteomes" id="UP000321058">
    <property type="component" value="Unassembled WGS sequence"/>
</dbReference>
<evidence type="ECO:0000313" key="6">
    <source>
        <dbReference type="EMBL" id="GEP56577.1"/>
    </source>
</evidence>
<gene>
    <name evidence="6" type="ORF">RSO01_37430</name>
</gene>
<feature type="chain" id="PRO_5021928884" evidence="4">
    <location>
        <begin position="25"/>
        <end position="349"/>
    </location>
</feature>
<dbReference type="SMART" id="SM00062">
    <property type="entry name" value="PBPb"/>
    <property type="match status" value="1"/>
</dbReference>
<keyword evidence="7" id="KW-1185">Reference proteome</keyword>
<evidence type="ECO:0000256" key="2">
    <source>
        <dbReference type="ARBA" id="ARBA00022448"/>
    </source>
</evidence>
<evidence type="ECO:0000313" key="7">
    <source>
        <dbReference type="Proteomes" id="UP000321058"/>
    </source>
</evidence>
<reference evidence="6 7" key="1">
    <citation type="submission" date="2019-07" db="EMBL/GenBank/DDBJ databases">
        <title>Whole genome shotgun sequence of Reyranella soli NBRC 108950.</title>
        <authorList>
            <person name="Hosoyama A."/>
            <person name="Uohara A."/>
            <person name="Ohji S."/>
            <person name="Ichikawa N."/>
        </authorList>
    </citation>
    <scope>NUCLEOTIDE SEQUENCE [LARGE SCALE GENOMIC DNA]</scope>
    <source>
        <strain evidence="6 7">NBRC 108950</strain>
    </source>
</reference>
<sequence>MGKWIGRSMLVAIAMVAMAGGAQAQKSTLDAVKDRGKLRCSAHNGSFPAFFEVDGTGRWQGFDIDFCKAVATAILGAPDKVEYVPLSWAQRFPSLQSGDIDVLFKQTAMTFSRDTKLGLQFSVPYFFGGFQFMARAKSNIQAPKDLEGATVCTAAGTSIEPMLVDFMAAHKVKFQLVTYEKTEELQSAYFAERCDAVAGYGPSLAVTRALKVKDPSEHVLLPFALGVESQNAAIRENDKRFLNVVNWTILALIKAETLGIDSKNIDSKRAELSAKPDANLEAARLLGVKPGIGAPLGLPETWAYATIKAVGNYGEIYDRNIGSASPYKLDRGFNRLWMNGGLIYSPAFD</sequence>
<accession>A0A512NCA7</accession>
<keyword evidence="3 4" id="KW-0732">Signal</keyword>
<evidence type="ECO:0000256" key="4">
    <source>
        <dbReference type="SAM" id="SignalP"/>
    </source>
</evidence>
<proteinExistence type="inferred from homology"/>
<feature type="signal peptide" evidence="4">
    <location>
        <begin position="1"/>
        <end position="24"/>
    </location>
</feature>
<dbReference type="EMBL" id="BKAJ01000067">
    <property type="protein sequence ID" value="GEP56577.1"/>
    <property type="molecule type" value="Genomic_DNA"/>
</dbReference>
<dbReference type="PANTHER" id="PTHR30085">
    <property type="entry name" value="AMINO ACID ABC TRANSPORTER PERMEASE"/>
    <property type="match status" value="1"/>
</dbReference>
<evidence type="ECO:0000259" key="5">
    <source>
        <dbReference type="SMART" id="SM00062"/>
    </source>
</evidence>
<organism evidence="6 7">
    <name type="scientific">Reyranella soli</name>
    <dbReference type="NCBI Taxonomy" id="1230389"/>
    <lineage>
        <taxon>Bacteria</taxon>
        <taxon>Pseudomonadati</taxon>
        <taxon>Pseudomonadota</taxon>
        <taxon>Alphaproteobacteria</taxon>
        <taxon>Hyphomicrobiales</taxon>
        <taxon>Reyranellaceae</taxon>
        <taxon>Reyranella</taxon>
    </lineage>
</organism>
<protein>
    <submittedName>
        <fullName evidence="6">ABC transporter substrate-binding protein</fullName>
    </submittedName>
</protein>
<comment type="caution">
    <text evidence="6">The sequence shown here is derived from an EMBL/GenBank/DDBJ whole genome shotgun (WGS) entry which is preliminary data.</text>
</comment>
<feature type="domain" description="Solute-binding protein family 3/N-terminal" evidence="5">
    <location>
        <begin position="37"/>
        <end position="268"/>
    </location>
</feature>
<evidence type="ECO:0000256" key="3">
    <source>
        <dbReference type="ARBA" id="ARBA00022729"/>
    </source>
</evidence>
<comment type="similarity">
    <text evidence="1">Belongs to the bacterial solute-binding protein 3 family.</text>
</comment>
<dbReference type="Pfam" id="PF00497">
    <property type="entry name" value="SBP_bac_3"/>
    <property type="match status" value="1"/>
</dbReference>
<dbReference type="AlphaFoldDB" id="A0A512NCA7"/>
<dbReference type="InterPro" id="IPR001638">
    <property type="entry name" value="Solute-binding_3/MltF_N"/>
</dbReference>
<dbReference type="InterPro" id="IPR051455">
    <property type="entry name" value="Bact_solute-bind_prot3"/>
</dbReference>
<dbReference type="RefSeq" id="WP_170303176.1">
    <property type="nucleotide sequence ID" value="NZ_BKAJ01000067.1"/>
</dbReference>